<evidence type="ECO:0000313" key="3">
    <source>
        <dbReference type="Proteomes" id="UP001530315"/>
    </source>
</evidence>
<evidence type="ECO:0000256" key="1">
    <source>
        <dbReference type="SAM" id="MobiDB-lite"/>
    </source>
</evidence>
<dbReference type="EMBL" id="JALLAZ020000523">
    <property type="protein sequence ID" value="KAL3793180.1"/>
    <property type="molecule type" value="Genomic_DNA"/>
</dbReference>
<feature type="region of interest" description="Disordered" evidence="1">
    <location>
        <begin position="71"/>
        <end position="98"/>
    </location>
</feature>
<feature type="compositionally biased region" description="Acidic residues" evidence="1">
    <location>
        <begin position="74"/>
        <end position="84"/>
    </location>
</feature>
<organism evidence="2 3">
    <name type="scientific">Stephanodiscus triporus</name>
    <dbReference type="NCBI Taxonomy" id="2934178"/>
    <lineage>
        <taxon>Eukaryota</taxon>
        <taxon>Sar</taxon>
        <taxon>Stramenopiles</taxon>
        <taxon>Ochrophyta</taxon>
        <taxon>Bacillariophyta</taxon>
        <taxon>Coscinodiscophyceae</taxon>
        <taxon>Thalassiosirophycidae</taxon>
        <taxon>Stephanodiscales</taxon>
        <taxon>Stephanodiscaceae</taxon>
        <taxon>Stephanodiscus</taxon>
    </lineage>
</organism>
<protein>
    <submittedName>
        <fullName evidence="2">Uncharacterized protein</fullName>
    </submittedName>
</protein>
<accession>A0ABD3PYN5</accession>
<reference evidence="2 3" key="1">
    <citation type="submission" date="2024-10" db="EMBL/GenBank/DDBJ databases">
        <title>Updated reference genomes for cyclostephanoid diatoms.</title>
        <authorList>
            <person name="Roberts W.R."/>
            <person name="Alverson A.J."/>
        </authorList>
    </citation>
    <scope>NUCLEOTIDE SEQUENCE [LARGE SCALE GENOMIC DNA]</scope>
    <source>
        <strain evidence="2 3">AJA276-08</strain>
    </source>
</reference>
<comment type="caution">
    <text evidence="2">The sequence shown here is derived from an EMBL/GenBank/DDBJ whole genome shotgun (WGS) entry which is preliminary data.</text>
</comment>
<gene>
    <name evidence="2" type="ORF">ACHAW5_001408</name>
</gene>
<sequence>MANPPAPSPSPHPARLEAVGFCGADDSVNPRLLKLISQNYPLVEWGVLFRPDREGQPRYASEAWVSRLSQNLHDDEEDDEDDGDAGGGGGERRKRTGRRTGGVRLAAHLCGSHVNDLLSSSANPECASRIDAFLLKLRGWGFGRVQVNATAINGVDTERLLASSGGDWWMTTTTAAAAATSFLRTASAHPDLEFIVQRNDETEPLWSALLPRLARRSAPPDDDNVVFLHDESKGTGKSVPGGVWPTDARFASSNVRNVVGYAGGICPSNVVSAVEGASRACAASGGDRFWIDMESGVRTTTVSKKDDDGTRREVDIFDLSKCYDCIDGLCEAGWMDHPPGLQ</sequence>
<keyword evidence="3" id="KW-1185">Reference proteome</keyword>
<dbReference type="Proteomes" id="UP001530315">
    <property type="component" value="Unassembled WGS sequence"/>
</dbReference>
<dbReference type="AlphaFoldDB" id="A0ABD3PYN5"/>
<name>A0ABD3PYN5_9STRA</name>
<evidence type="ECO:0000313" key="2">
    <source>
        <dbReference type="EMBL" id="KAL3793180.1"/>
    </source>
</evidence>
<proteinExistence type="predicted"/>